<dbReference type="RefSeq" id="WP_201781907.1">
    <property type="nucleotide sequence ID" value="NZ_JBCMYS010000015.1"/>
</dbReference>
<evidence type="ECO:0000313" key="2">
    <source>
        <dbReference type="Proteomes" id="UP000319498"/>
    </source>
</evidence>
<reference evidence="1 2" key="1">
    <citation type="submission" date="2019-06" db="EMBL/GenBank/DDBJ databases">
        <title>Whole genome shotgun sequence of Brevibacillus formosus NBRC 15716.</title>
        <authorList>
            <person name="Hosoyama A."/>
            <person name="Uohara A."/>
            <person name="Ohji S."/>
            <person name="Ichikawa N."/>
        </authorList>
    </citation>
    <scope>NUCLEOTIDE SEQUENCE [LARGE SCALE GENOMIC DNA]</scope>
    <source>
        <strain evidence="1 2">NBRC 15716</strain>
    </source>
</reference>
<name>A0ABQ0T222_9BACL</name>
<dbReference type="NCBIfam" id="NF038155">
    <property type="entry name" value="lanthi_I_FDLD"/>
    <property type="match status" value="1"/>
</dbReference>
<organism evidence="1 2">
    <name type="scientific">Brevibacillus formosus</name>
    <dbReference type="NCBI Taxonomy" id="54913"/>
    <lineage>
        <taxon>Bacteria</taxon>
        <taxon>Bacillati</taxon>
        <taxon>Bacillota</taxon>
        <taxon>Bacilli</taxon>
        <taxon>Bacillales</taxon>
        <taxon>Paenibacillaceae</taxon>
        <taxon>Brevibacillus</taxon>
    </lineage>
</organism>
<sequence length="59" mass="6379">MNKDMFDLDVQVNAVGTNGAEPNTIRTALCWVTRVTCKSTCTCVCTAMCTPGCPFSDEK</sequence>
<evidence type="ECO:0000313" key="1">
    <source>
        <dbReference type="EMBL" id="GED57197.1"/>
    </source>
</evidence>
<dbReference type="EMBL" id="BJOL01000006">
    <property type="protein sequence ID" value="GED57197.1"/>
    <property type="molecule type" value="Genomic_DNA"/>
</dbReference>
<comment type="caution">
    <text evidence="1">The sequence shown here is derived from an EMBL/GenBank/DDBJ whole genome shotgun (WGS) entry which is preliminary data.</text>
</comment>
<keyword evidence="2" id="KW-1185">Reference proteome</keyword>
<evidence type="ECO:0008006" key="3">
    <source>
        <dbReference type="Google" id="ProtNLM"/>
    </source>
</evidence>
<gene>
    <name evidence="1" type="ORF">BFO01nite_13290</name>
</gene>
<dbReference type="Proteomes" id="UP000319498">
    <property type="component" value="Unassembled WGS sequence"/>
</dbReference>
<proteinExistence type="predicted"/>
<protein>
    <recommendedName>
        <fullName evidence="3">Lantibiotic</fullName>
    </recommendedName>
</protein>
<accession>A0ABQ0T222</accession>